<proteinExistence type="predicted"/>
<dbReference type="InterPro" id="IPR022742">
    <property type="entry name" value="Hydrolase_4"/>
</dbReference>
<dbReference type="PANTHER" id="PTHR39624">
    <property type="entry name" value="PROTEIN INVOLVED IN RIMO-MEDIATED BETA-METHYLTHIOLATION OF RIBOSOMAL PROTEIN S12 YCAO"/>
    <property type="match status" value="1"/>
</dbReference>
<accession>A0ABW5BS76</accession>
<name>A0ABW5BS76_9PROT</name>
<dbReference type="InterPro" id="IPR003718">
    <property type="entry name" value="OsmC/Ohr_fam"/>
</dbReference>
<dbReference type="InterPro" id="IPR029058">
    <property type="entry name" value="AB_hydrolase_fold"/>
</dbReference>
<keyword evidence="2" id="KW-0378">Hydrolase</keyword>
<dbReference type="EMBL" id="JBHUII010000013">
    <property type="protein sequence ID" value="MFD2207635.1"/>
    <property type="molecule type" value="Genomic_DNA"/>
</dbReference>
<dbReference type="SUPFAM" id="SSF53474">
    <property type="entry name" value="alpha/beta-Hydrolases"/>
    <property type="match status" value="1"/>
</dbReference>
<dbReference type="SUPFAM" id="SSF82784">
    <property type="entry name" value="OsmC-like"/>
    <property type="match status" value="1"/>
</dbReference>
<dbReference type="InterPro" id="IPR036102">
    <property type="entry name" value="OsmC/Ohrsf"/>
</dbReference>
<dbReference type="PANTHER" id="PTHR39624:SF2">
    <property type="entry name" value="OSMC-LIKE PROTEIN"/>
    <property type="match status" value="1"/>
</dbReference>
<protein>
    <submittedName>
        <fullName evidence="2">Alpha/beta fold hydrolase</fullName>
    </submittedName>
</protein>
<dbReference type="Gene3D" id="3.40.50.1820">
    <property type="entry name" value="alpha/beta hydrolase"/>
    <property type="match status" value="1"/>
</dbReference>
<evidence type="ECO:0000259" key="1">
    <source>
        <dbReference type="Pfam" id="PF12146"/>
    </source>
</evidence>
<keyword evidence="3" id="KW-1185">Reference proteome</keyword>
<reference evidence="3" key="1">
    <citation type="journal article" date="2019" name="Int. J. Syst. Evol. Microbiol.">
        <title>The Global Catalogue of Microorganisms (GCM) 10K type strain sequencing project: providing services to taxonomists for standard genome sequencing and annotation.</title>
        <authorList>
            <consortium name="The Broad Institute Genomics Platform"/>
            <consortium name="The Broad Institute Genome Sequencing Center for Infectious Disease"/>
            <person name="Wu L."/>
            <person name="Ma J."/>
        </authorList>
    </citation>
    <scope>NUCLEOTIDE SEQUENCE [LARGE SCALE GENOMIC DNA]</scope>
    <source>
        <strain evidence="3">CGMCC 4.7192</strain>
    </source>
</reference>
<dbReference type="InterPro" id="IPR015946">
    <property type="entry name" value="KH_dom-like_a/b"/>
</dbReference>
<dbReference type="GO" id="GO:0016787">
    <property type="term" value="F:hydrolase activity"/>
    <property type="evidence" value="ECO:0007669"/>
    <property type="project" value="UniProtKB-KW"/>
</dbReference>
<dbReference type="RefSeq" id="WP_380254482.1">
    <property type="nucleotide sequence ID" value="NZ_JBHUII010000013.1"/>
</dbReference>
<gene>
    <name evidence="2" type="ORF">ACFSKO_18610</name>
</gene>
<dbReference type="Pfam" id="PF02566">
    <property type="entry name" value="OsmC"/>
    <property type="match status" value="1"/>
</dbReference>
<organism evidence="2 3">
    <name type="scientific">Kiloniella antarctica</name>
    <dbReference type="NCBI Taxonomy" id="1550907"/>
    <lineage>
        <taxon>Bacteria</taxon>
        <taxon>Pseudomonadati</taxon>
        <taxon>Pseudomonadota</taxon>
        <taxon>Alphaproteobacteria</taxon>
        <taxon>Rhodospirillales</taxon>
        <taxon>Kiloniellaceae</taxon>
        <taxon>Kiloniella</taxon>
    </lineage>
</organism>
<comment type="caution">
    <text evidence="2">The sequence shown here is derived from an EMBL/GenBank/DDBJ whole genome shotgun (WGS) entry which is preliminary data.</text>
</comment>
<feature type="domain" description="Serine aminopeptidase S33" evidence="1">
    <location>
        <begin position="48"/>
        <end position="132"/>
    </location>
</feature>
<dbReference type="Pfam" id="PF12146">
    <property type="entry name" value="Hydrolase_4"/>
    <property type="match status" value="1"/>
</dbReference>
<dbReference type="Proteomes" id="UP001597294">
    <property type="component" value="Unassembled WGS sequence"/>
</dbReference>
<sequence length="406" mass="44358">MQRIKVSFKSQQGTDLVGALELPDQKPSGYALFAHCFSCGKDIPAATRISRSLAEKGFAVLRFDFTGLGGSNGDFGNTNFSSNVKDLVAAARLLRDQYQAPALLIGHSLGGAAVLAAAEQIPEAKAVITIGAPSTPDHVTHLLSDQIETIEKDGVAAVKLGSRTFNITKQFLTDISAHNMKDHIKNLKKALLVFHSPIDSTVGIDEAREIFVTAKHPKSFVSLDNADHLLTNTADAVYVGRTIAAWAERYISSPQSPARPTLPEKGQVLVSEENKAFLRNIQTDDHNWLADEPLAVGGSNHGPDPYEMLLAALGACTSMTIRMYANRKKWPLEDVLVKLSHNREHIQDCTGCEDKESQIDVLERKIELIGDLSDEQKQRLLGIAGKCPVHRTLENKIKVRDKLIKA</sequence>
<evidence type="ECO:0000313" key="3">
    <source>
        <dbReference type="Proteomes" id="UP001597294"/>
    </source>
</evidence>
<evidence type="ECO:0000313" key="2">
    <source>
        <dbReference type="EMBL" id="MFD2207635.1"/>
    </source>
</evidence>
<dbReference type="Gene3D" id="3.30.300.20">
    <property type="match status" value="1"/>
</dbReference>